<dbReference type="PANTHER" id="PTHR43540:SF1">
    <property type="entry name" value="ISOCHORISMATASE HYDROLASE"/>
    <property type="match status" value="1"/>
</dbReference>
<dbReference type="InterPro" id="IPR036380">
    <property type="entry name" value="Isochorismatase-like_sf"/>
</dbReference>
<evidence type="ECO:0000313" key="3">
    <source>
        <dbReference type="EMBL" id="MDQ1121496.1"/>
    </source>
</evidence>
<name>A0ABU0TPA2_MICTR</name>
<reference evidence="3 4" key="1">
    <citation type="submission" date="2023-07" db="EMBL/GenBank/DDBJ databases">
        <title>Functional and genomic diversity of the sorghum phyllosphere microbiome.</title>
        <authorList>
            <person name="Shade A."/>
        </authorList>
    </citation>
    <scope>NUCLEOTIDE SEQUENCE [LARGE SCALE GENOMIC DNA]</scope>
    <source>
        <strain evidence="3 4">SORGH_AS_1207</strain>
    </source>
</reference>
<organism evidence="3 4">
    <name type="scientific">Microbacterium trichothecenolyticum</name>
    <name type="common">Aureobacterium trichothecenolyticum</name>
    <dbReference type="NCBI Taxonomy" id="69370"/>
    <lineage>
        <taxon>Bacteria</taxon>
        <taxon>Bacillati</taxon>
        <taxon>Actinomycetota</taxon>
        <taxon>Actinomycetes</taxon>
        <taxon>Micrococcales</taxon>
        <taxon>Microbacteriaceae</taxon>
        <taxon>Microbacterium</taxon>
    </lineage>
</organism>
<keyword evidence="1" id="KW-0378">Hydrolase</keyword>
<dbReference type="PANTHER" id="PTHR43540">
    <property type="entry name" value="PEROXYUREIDOACRYLATE/UREIDOACRYLATE AMIDOHYDROLASE-RELATED"/>
    <property type="match status" value="1"/>
</dbReference>
<dbReference type="Gene3D" id="3.40.50.850">
    <property type="entry name" value="Isochorismatase-like"/>
    <property type="match status" value="1"/>
</dbReference>
<feature type="domain" description="Isochorismatase-like" evidence="2">
    <location>
        <begin position="21"/>
        <end position="208"/>
    </location>
</feature>
<evidence type="ECO:0000313" key="4">
    <source>
        <dbReference type="Proteomes" id="UP001226691"/>
    </source>
</evidence>
<evidence type="ECO:0000259" key="2">
    <source>
        <dbReference type="Pfam" id="PF00857"/>
    </source>
</evidence>
<keyword evidence="4" id="KW-1185">Reference proteome</keyword>
<proteinExistence type="predicted"/>
<dbReference type="Pfam" id="PF00857">
    <property type="entry name" value="Isochorismatase"/>
    <property type="match status" value="1"/>
</dbReference>
<gene>
    <name evidence="3" type="ORF">QE412_000069</name>
</gene>
<dbReference type="InterPro" id="IPR050272">
    <property type="entry name" value="Isochorismatase-like_hydrls"/>
</dbReference>
<dbReference type="RefSeq" id="WP_307478713.1">
    <property type="nucleotide sequence ID" value="NZ_JAUTBF010000001.1"/>
</dbReference>
<protein>
    <submittedName>
        <fullName evidence="3">Nicotinamidase-related amidase</fullName>
    </submittedName>
</protein>
<sequence>MTTALETAQTQWLRAEGGRPALVVVDVQRDFADPERLGDYGLTPEASTALAAAVARIAELVDAARRSKIPVVWVELGSDPAEPWRASRWLRSGNTAPLDDEPCVVGTDGAEWFGAVPVAGERRIVKRGYSGFVGTDLAAHLRAENVGWVTVCGLTTECCVAATAQDAMQEDWPVVVPSDATAAYEIALHEAALTTIALNVAVVMPSEQVTHLWTEPRP</sequence>
<dbReference type="SUPFAM" id="SSF52499">
    <property type="entry name" value="Isochorismatase-like hydrolases"/>
    <property type="match status" value="1"/>
</dbReference>
<comment type="caution">
    <text evidence="3">The sequence shown here is derived from an EMBL/GenBank/DDBJ whole genome shotgun (WGS) entry which is preliminary data.</text>
</comment>
<accession>A0ABU0TPA2</accession>
<dbReference type="InterPro" id="IPR000868">
    <property type="entry name" value="Isochorismatase-like_dom"/>
</dbReference>
<dbReference type="EMBL" id="JAUTBF010000001">
    <property type="protein sequence ID" value="MDQ1121496.1"/>
    <property type="molecule type" value="Genomic_DNA"/>
</dbReference>
<dbReference type="CDD" id="cd00431">
    <property type="entry name" value="cysteine_hydrolases"/>
    <property type="match status" value="1"/>
</dbReference>
<evidence type="ECO:0000256" key="1">
    <source>
        <dbReference type="ARBA" id="ARBA00022801"/>
    </source>
</evidence>
<dbReference type="Proteomes" id="UP001226691">
    <property type="component" value="Unassembled WGS sequence"/>
</dbReference>